<evidence type="ECO:0000256" key="10">
    <source>
        <dbReference type="ARBA" id="ARBA00038466"/>
    </source>
</evidence>
<protein>
    <recommendedName>
        <fullName evidence="11">Mannosyltransferase</fullName>
        <ecNumber evidence="11">2.4.1.-</ecNumber>
    </recommendedName>
</protein>
<keyword evidence="4 11" id="KW-0328">Glycosyltransferase</keyword>
<reference evidence="13" key="1">
    <citation type="submission" date="2016-03" db="EMBL/GenBank/DDBJ databases">
        <authorList>
            <person name="Devillers Hugo."/>
        </authorList>
    </citation>
    <scope>NUCLEOTIDE SEQUENCE [LARGE SCALE GENOMIC DNA]</scope>
</reference>
<evidence type="ECO:0000256" key="6">
    <source>
        <dbReference type="ARBA" id="ARBA00022692"/>
    </source>
</evidence>
<comment type="subcellular location">
    <subcellularLocation>
        <location evidence="1 11">Endoplasmic reticulum membrane</location>
        <topology evidence="1 11">Multi-pass membrane protein</topology>
    </subcellularLocation>
</comment>
<evidence type="ECO:0000256" key="1">
    <source>
        <dbReference type="ARBA" id="ARBA00004477"/>
    </source>
</evidence>
<dbReference type="GO" id="GO:0006506">
    <property type="term" value="P:GPI anchor biosynthetic process"/>
    <property type="evidence" value="ECO:0007669"/>
    <property type="project" value="UniProtKB-KW"/>
</dbReference>
<dbReference type="Proteomes" id="UP000191144">
    <property type="component" value="Chromosome H"/>
</dbReference>
<feature type="transmembrane region" description="Helical" evidence="11">
    <location>
        <begin position="264"/>
        <end position="283"/>
    </location>
</feature>
<sequence length="507" mass="57981">MDPRTVHIVGYLVGLFFALEPSYIHPDEHFQSLEILAHLFYGSAATVPWEFAARNAARSFGPLYVAYGPLFYLYRRLGSPAPGLALLYLVRLQNYIVYTCVYMLALQFLLRSKLDRAKATFYISTSYVTWTYQTHSFSNSLETCALLIVLSLFQVLILDARAPRHNHYRTSAILGFVIAFGFFNRITFLGFIALPAIPTLRKFYLGHLKSLLICATTFCLSCCAFIYADTVLYETPHWCIAPLNNLEYNLQSSNLALHGVHPRYTHILINIPQMLGPLVTYFISRKQKINLTMLSCISGLLFLSAFQHQELRFLIPLMPLLCASINLSNLSSSVRNRYITRTWLVFNVVFGVIMGSLHQRGVLTAIEESTKNNAPIDVHVWWKTYSPPTWLYSNHNLVVSTTNIHDGEENLDDVNFQIIRNHVVDLKGCDYELFEVAMHNFLELNASVRVFIPKSTDTLFTNFRSRNPTVRIDKVWETRLNLDLDHLDFTDLSTLIPGFLIYEVAAT</sequence>
<feature type="transmembrane region" description="Helical" evidence="11">
    <location>
        <begin position="92"/>
        <end position="110"/>
    </location>
</feature>
<feature type="transmembrane region" description="Helical" evidence="11">
    <location>
        <begin position="172"/>
        <end position="196"/>
    </location>
</feature>
<keyword evidence="9 11" id="KW-0472">Membrane</keyword>
<dbReference type="PANTHER" id="PTHR22760:SF3">
    <property type="entry name" value="GPI MANNOSYLTRANSFERASE 4"/>
    <property type="match status" value="1"/>
</dbReference>
<feature type="transmembrane region" description="Helical" evidence="11">
    <location>
        <begin position="143"/>
        <end position="160"/>
    </location>
</feature>
<feature type="transmembrane region" description="Helical" evidence="11">
    <location>
        <begin position="208"/>
        <end position="228"/>
    </location>
</feature>
<evidence type="ECO:0000256" key="8">
    <source>
        <dbReference type="ARBA" id="ARBA00022989"/>
    </source>
</evidence>
<evidence type="ECO:0000256" key="4">
    <source>
        <dbReference type="ARBA" id="ARBA00022676"/>
    </source>
</evidence>
<keyword evidence="8 11" id="KW-1133">Transmembrane helix</keyword>
<evidence type="ECO:0000256" key="7">
    <source>
        <dbReference type="ARBA" id="ARBA00022824"/>
    </source>
</evidence>
<dbReference type="OrthoDB" id="10066429at2759"/>
<accession>A0A1G4KJ21</accession>
<evidence type="ECO:0000256" key="2">
    <source>
        <dbReference type="ARBA" id="ARBA00004687"/>
    </source>
</evidence>
<proteinExistence type="inferred from homology"/>
<keyword evidence="6 11" id="KW-0812">Transmembrane</keyword>
<dbReference type="EC" id="2.4.1.-" evidence="11"/>
<dbReference type="InterPro" id="IPR005599">
    <property type="entry name" value="GPI_mannosylTrfase"/>
</dbReference>
<dbReference type="PANTHER" id="PTHR22760">
    <property type="entry name" value="GLYCOSYLTRANSFERASE"/>
    <property type="match status" value="1"/>
</dbReference>
<evidence type="ECO:0000313" key="12">
    <source>
        <dbReference type="EMBL" id="SCV04486.1"/>
    </source>
</evidence>
<keyword evidence="3" id="KW-0337">GPI-anchor biosynthesis</keyword>
<evidence type="ECO:0000256" key="5">
    <source>
        <dbReference type="ARBA" id="ARBA00022679"/>
    </source>
</evidence>
<comment type="similarity">
    <text evidence="10">Belongs to the glycosyltransferase 22 family. PIGZ subfamily.</text>
</comment>
<name>A0A1G4KJ21_9SACH</name>
<keyword evidence="5" id="KW-0808">Transferase</keyword>
<dbReference type="Pfam" id="PF03901">
    <property type="entry name" value="Glyco_transf_22"/>
    <property type="match status" value="1"/>
</dbReference>
<evidence type="ECO:0000256" key="11">
    <source>
        <dbReference type="RuleBase" id="RU363075"/>
    </source>
</evidence>
<dbReference type="EMBL" id="LT598480">
    <property type="protein sequence ID" value="SCV04486.1"/>
    <property type="molecule type" value="Genomic_DNA"/>
</dbReference>
<comment type="pathway">
    <text evidence="2">Glycolipid biosynthesis; glycosylphosphatidylinositol-anchor biosynthesis.</text>
</comment>
<keyword evidence="7 11" id="KW-0256">Endoplasmic reticulum</keyword>
<organism evidence="12 13">
    <name type="scientific">Lachancea meyersii CBS 8951</name>
    <dbReference type="NCBI Taxonomy" id="1266667"/>
    <lineage>
        <taxon>Eukaryota</taxon>
        <taxon>Fungi</taxon>
        <taxon>Dikarya</taxon>
        <taxon>Ascomycota</taxon>
        <taxon>Saccharomycotina</taxon>
        <taxon>Saccharomycetes</taxon>
        <taxon>Saccharomycetales</taxon>
        <taxon>Saccharomycetaceae</taxon>
        <taxon>Lachancea</taxon>
    </lineage>
</organism>
<evidence type="ECO:0000313" key="13">
    <source>
        <dbReference type="Proteomes" id="UP000191144"/>
    </source>
</evidence>
<evidence type="ECO:0000256" key="3">
    <source>
        <dbReference type="ARBA" id="ARBA00022502"/>
    </source>
</evidence>
<evidence type="ECO:0000256" key="9">
    <source>
        <dbReference type="ARBA" id="ARBA00023136"/>
    </source>
</evidence>
<gene>
    <name evidence="12" type="ORF">LAME_0H18822G</name>
</gene>
<dbReference type="GO" id="GO:0005789">
    <property type="term" value="C:endoplasmic reticulum membrane"/>
    <property type="evidence" value="ECO:0007669"/>
    <property type="project" value="UniProtKB-SubCell"/>
</dbReference>
<keyword evidence="13" id="KW-1185">Reference proteome</keyword>
<dbReference type="GO" id="GO:0000026">
    <property type="term" value="F:alpha-1,2-mannosyltransferase activity"/>
    <property type="evidence" value="ECO:0007669"/>
    <property type="project" value="TreeGrafter"/>
</dbReference>
<feature type="transmembrane region" description="Helical" evidence="11">
    <location>
        <begin position="338"/>
        <end position="357"/>
    </location>
</feature>
<dbReference type="AlphaFoldDB" id="A0A1G4KJ21"/>